<feature type="domain" description="Ig-like" evidence="5">
    <location>
        <begin position="201"/>
        <end position="287"/>
    </location>
</feature>
<dbReference type="PANTHER" id="PTHR23266">
    <property type="entry name" value="IMMUNOGLOBULIN HEAVY CHAIN"/>
    <property type="match status" value="1"/>
</dbReference>
<organism evidence="6 7">
    <name type="scientific">Alligator mississippiensis</name>
    <name type="common">American alligator</name>
    <dbReference type="NCBI Taxonomy" id="8496"/>
    <lineage>
        <taxon>Eukaryota</taxon>
        <taxon>Metazoa</taxon>
        <taxon>Chordata</taxon>
        <taxon>Craniata</taxon>
        <taxon>Vertebrata</taxon>
        <taxon>Euteleostomi</taxon>
        <taxon>Archelosauria</taxon>
        <taxon>Archosauria</taxon>
        <taxon>Crocodylia</taxon>
        <taxon>Alligatoridae</taxon>
        <taxon>Alligatorinae</taxon>
        <taxon>Alligator</taxon>
    </lineage>
</organism>
<keyword evidence="1" id="KW-0391">Immunity</keyword>
<dbReference type="FunFam" id="2.60.40.10:FF:002198">
    <property type="entry name" value="Immunoglobulin heavy variable 5-2"/>
    <property type="match status" value="1"/>
</dbReference>
<evidence type="ECO:0000313" key="7">
    <source>
        <dbReference type="Proteomes" id="UP000050525"/>
    </source>
</evidence>
<evidence type="ECO:0000313" key="6">
    <source>
        <dbReference type="EMBL" id="KYO39290.1"/>
    </source>
</evidence>
<comment type="caution">
    <text evidence="6">The sequence shown here is derived from an EMBL/GenBank/DDBJ whole genome shotgun (WGS) entry which is preliminary data.</text>
</comment>
<accession>A0A151NRF6</accession>
<evidence type="ECO:0000256" key="3">
    <source>
        <dbReference type="ARBA" id="ARBA00043265"/>
    </source>
</evidence>
<evidence type="ECO:0000256" key="1">
    <source>
        <dbReference type="ARBA" id="ARBA00022859"/>
    </source>
</evidence>
<dbReference type="Proteomes" id="UP000050525">
    <property type="component" value="Unassembled WGS sequence"/>
</dbReference>
<evidence type="ECO:0000259" key="5">
    <source>
        <dbReference type="PROSITE" id="PS50835"/>
    </source>
</evidence>
<name>A0A151NRF6_ALLMI</name>
<dbReference type="SMART" id="SM00409">
    <property type="entry name" value="IG"/>
    <property type="match status" value="2"/>
</dbReference>
<gene>
    <name evidence="6" type="ORF">Y1Q_0020560</name>
</gene>
<dbReference type="Pfam" id="PF07686">
    <property type="entry name" value="V-set"/>
    <property type="match status" value="2"/>
</dbReference>
<protein>
    <recommendedName>
        <fullName evidence="5">Ig-like domain-containing protein</fullName>
    </recommendedName>
</protein>
<keyword evidence="7" id="KW-1185">Reference proteome</keyword>
<evidence type="ECO:0000256" key="4">
    <source>
        <dbReference type="SAM" id="SignalP"/>
    </source>
</evidence>
<feature type="signal peptide" evidence="4">
    <location>
        <begin position="1"/>
        <end position="21"/>
    </location>
</feature>
<dbReference type="GO" id="GO:0019814">
    <property type="term" value="C:immunoglobulin complex"/>
    <property type="evidence" value="ECO:0007669"/>
    <property type="project" value="UniProtKB-KW"/>
</dbReference>
<dbReference type="SUPFAM" id="SSF48726">
    <property type="entry name" value="Immunoglobulin"/>
    <property type="match status" value="3"/>
</dbReference>
<dbReference type="AlphaFoldDB" id="A0A151NRF6"/>
<dbReference type="InterPro" id="IPR013783">
    <property type="entry name" value="Ig-like_fold"/>
</dbReference>
<feature type="chain" id="PRO_5007586298" description="Ig-like domain-containing protein" evidence="4">
    <location>
        <begin position="22"/>
        <end position="287"/>
    </location>
</feature>
<reference evidence="6 7" key="1">
    <citation type="journal article" date="2012" name="Genome Biol.">
        <title>Sequencing three crocodilian genomes to illuminate the evolution of archosaurs and amniotes.</title>
        <authorList>
            <person name="St John J.A."/>
            <person name="Braun E.L."/>
            <person name="Isberg S.R."/>
            <person name="Miles L.G."/>
            <person name="Chong A.Y."/>
            <person name="Gongora J."/>
            <person name="Dalzell P."/>
            <person name="Moran C."/>
            <person name="Bed'hom B."/>
            <person name="Abzhanov A."/>
            <person name="Burgess S.C."/>
            <person name="Cooksey A.M."/>
            <person name="Castoe T.A."/>
            <person name="Crawford N.G."/>
            <person name="Densmore L.D."/>
            <person name="Drew J.C."/>
            <person name="Edwards S.V."/>
            <person name="Faircloth B.C."/>
            <person name="Fujita M.K."/>
            <person name="Greenwold M.J."/>
            <person name="Hoffmann F.G."/>
            <person name="Howard J.M."/>
            <person name="Iguchi T."/>
            <person name="Janes D.E."/>
            <person name="Khan S.Y."/>
            <person name="Kohno S."/>
            <person name="de Koning A.J."/>
            <person name="Lance S.L."/>
            <person name="McCarthy F.M."/>
            <person name="McCormack J.E."/>
            <person name="Merchant M.E."/>
            <person name="Peterson D.G."/>
            <person name="Pollock D.D."/>
            <person name="Pourmand N."/>
            <person name="Raney B.J."/>
            <person name="Roessler K.A."/>
            <person name="Sanford J.R."/>
            <person name="Sawyer R.H."/>
            <person name="Schmidt C.J."/>
            <person name="Triplett E.W."/>
            <person name="Tuberville T.D."/>
            <person name="Venegas-Anaya M."/>
            <person name="Howard J.T."/>
            <person name="Jarvis E.D."/>
            <person name="Guillette L.J.Jr."/>
            <person name="Glenn T.C."/>
            <person name="Green R.E."/>
            <person name="Ray D.A."/>
        </authorList>
    </citation>
    <scope>NUCLEOTIDE SEQUENCE [LARGE SCALE GENOMIC DNA]</scope>
    <source>
        <strain evidence="6">KSC_2009_1</strain>
    </source>
</reference>
<keyword evidence="3" id="KW-1280">Immunoglobulin</keyword>
<dbReference type="SMART" id="SM00406">
    <property type="entry name" value="IGv"/>
    <property type="match status" value="2"/>
</dbReference>
<sequence length="287" mass="31572">MMASLWLFLSFLSLLTPGVLSQGQLVQAGPGVVKPGETLTLTCAVSGESITTTDTWWHWIRQSQVTGLEWVGHIFFDGSTSYKSALQSRISISRDTSENQFSLQLRSLMAADTATYYCVFLIQSGAATKKPGESHMLQYATSGFMLSSTWMYWSPANTQELSPGPGKMGLGLHLLGLAIVLQGVQCQVHLVESGGDVRKPGDCLRLSCKASGFKFSSYHMYWVRHAPGKGLQWLAKITDDGKSTSYASVVKGRFTISRDNSQGLLNLQINSLSLEDTAWYYCTREPQ</sequence>
<dbReference type="PROSITE" id="PS50835">
    <property type="entry name" value="IG_LIKE"/>
    <property type="match status" value="2"/>
</dbReference>
<dbReference type="InterPro" id="IPR003599">
    <property type="entry name" value="Ig_sub"/>
</dbReference>
<dbReference type="Gene3D" id="2.60.40.10">
    <property type="entry name" value="Immunoglobulins"/>
    <property type="match status" value="2"/>
</dbReference>
<proteinExistence type="predicted"/>
<dbReference type="GO" id="GO:0005576">
    <property type="term" value="C:extracellular region"/>
    <property type="evidence" value="ECO:0007669"/>
    <property type="project" value="UniProtKB-ARBA"/>
</dbReference>
<dbReference type="InterPro" id="IPR013106">
    <property type="entry name" value="Ig_V-set"/>
</dbReference>
<keyword evidence="2" id="KW-1064">Adaptive immunity</keyword>
<keyword evidence="4" id="KW-0732">Signal</keyword>
<dbReference type="InterPro" id="IPR050199">
    <property type="entry name" value="IgHV"/>
</dbReference>
<dbReference type="InterPro" id="IPR036179">
    <property type="entry name" value="Ig-like_dom_sf"/>
</dbReference>
<feature type="domain" description="Ig-like" evidence="5">
    <location>
        <begin position="17"/>
        <end position="118"/>
    </location>
</feature>
<dbReference type="EMBL" id="AKHW03002327">
    <property type="protein sequence ID" value="KYO39290.1"/>
    <property type="molecule type" value="Genomic_DNA"/>
</dbReference>
<dbReference type="GO" id="GO:0002250">
    <property type="term" value="P:adaptive immune response"/>
    <property type="evidence" value="ECO:0007669"/>
    <property type="project" value="UniProtKB-KW"/>
</dbReference>
<dbReference type="InterPro" id="IPR007110">
    <property type="entry name" value="Ig-like_dom"/>
</dbReference>
<evidence type="ECO:0000256" key="2">
    <source>
        <dbReference type="ARBA" id="ARBA00023130"/>
    </source>
</evidence>